<dbReference type="EMBL" id="AEAG01000861">
    <property type="protein sequence ID" value="EGH24061.1"/>
    <property type="molecule type" value="Genomic_DNA"/>
</dbReference>
<gene>
    <name evidence="1" type="ORF">PSYMO_22368</name>
</gene>
<protein>
    <submittedName>
        <fullName evidence="1">Uncharacterized protein</fullName>
    </submittedName>
</protein>
<dbReference type="Proteomes" id="UP000003465">
    <property type="component" value="Unassembled WGS sequence"/>
</dbReference>
<organism evidence="1 2">
    <name type="scientific">Pseudomonas amygdali pv. mori str. 301020</name>
    <dbReference type="NCBI Taxonomy" id="629261"/>
    <lineage>
        <taxon>Bacteria</taxon>
        <taxon>Pseudomonadati</taxon>
        <taxon>Pseudomonadota</taxon>
        <taxon>Gammaproteobacteria</taxon>
        <taxon>Pseudomonadales</taxon>
        <taxon>Pseudomonadaceae</taxon>
        <taxon>Pseudomonas</taxon>
        <taxon>Pseudomonas amygdali</taxon>
    </lineage>
</organism>
<sequence length="88" mass="10112">MADFLIGDVKQVRELVTDREVNRHLKDGWILLLVRAGVDHDRNPETGEWENLPNTSYVIGWVGEGEPKAIDQYEDERPTLGQFDEGDF</sequence>
<reference evidence="1 2" key="1">
    <citation type="journal article" date="2011" name="PLoS Pathog.">
        <title>Dynamic evolution of pathogenicity revealed by sequencing and comparative genomics of 19 Pseudomonas syringae isolates.</title>
        <authorList>
            <person name="Baltrus D.A."/>
            <person name="Nishimura M.T."/>
            <person name="Romanchuk A."/>
            <person name="Chang J.H."/>
            <person name="Mukhtar M.S."/>
            <person name="Cherkis K."/>
            <person name="Roach J."/>
            <person name="Grant S.R."/>
            <person name="Jones C.D."/>
            <person name="Dangl J.L."/>
        </authorList>
    </citation>
    <scope>NUCLEOTIDE SEQUENCE [LARGE SCALE GENOMIC DNA]</scope>
    <source>
        <strain evidence="1 2">301020</strain>
    </source>
</reference>
<comment type="caution">
    <text evidence="1">The sequence shown here is derived from an EMBL/GenBank/DDBJ whole genome shotgun (WGS) entry which is preliminary data.</text>
</comment>
<evidence type="ECO:0000313" key="2">
    <source>
        <dbReference type="Proteomes" id="UP000003465"/>
    </source>
</evidence>
<name>A0A656GEX3_PSEA0</name>
<evidence type="ECO:0000313" key="1">
    <source>
        <dbReference type="EMBL" id="EGH24061.1"/>
    </source>
</evidence>
<proteinExistence type="predicted"/>
<dbReference type="AlphaFoldDB" id="A0A656GEX3"/>
<accession>A0A656GEX3</accession>